<dbReference type="RefSeq" id="WP_220167509.1">
    <property type="nucleotide sequence ID" value="NZ_JAIBOA010000010.1"/>
</dbReference>
<protein>
    <submittedName>
        <fullName evidence="8">RNA polymerase sigma factor SigJ</fullName>
    </submittedName>
</protein>
<dbReference type="EMBL" id="JAIBOA010000010">
    <property type="protein sequence ID" value="MBW8484290.1"/>
    <property type="molecule type" value="Genomic_DNA"/>
</dbReference>
<evidence type="ECO:0000256" key="2">
    <source>
        <dbReference type="ARBA" id="ARBA00011344"/>
    </source>
</evidence>
<dbReference type="InterPro" id="IPR014284">
    <property type="entry name" value="RNA_pol_sigma-70_dom"/>
</dbReference>
<keyword evidence="5" id="KW-0804">Transcription</keyword>
<dbReference type="InterPro" id="IPR013249">
    <property type="entry name" value="RNA_pol_sigma70_r4_t2"/>
</dbReference>
<dbReference type="PANTHER" id="PTHR30173:SF36">
    <property type="entry name" value="ECF RNA POLYMERASE SIGMA FACTOR SIGJ"/>
    <property type="match status" value="1"/>
</dbReference>
<evidence type="ECO:0000256" key="5">
    <source>
        <dbReference type="ARBA" id="ARBA00023163"/>
    </source>
</evidence>
<dbReference type="Gene3D" id="1.10.1740.10">
    <property type="match status" value="1"/>
</dbReference>
<reference evidence="8 9" key="1">
    <citation type="submission" date="2021-07" db="EMBL/GenBank/DDBJ databases">
        <title>Actinomadura sp. PM05-2 isolated from lichen.</title>
        <authorList>
            <person name="Somphong A."/>
            <person name="Phongsopitanun W."/>
            <person name="Tanasupawat S."/>
            <person name="Peongsungnone V."/>
        </authorList>
    </citation>
    <scope>NUCLEOTIDE SEQUENCE [LARGE SCALE GENOMIC DNA]</scope>
    <source>
        <strain evidence="8 9">PM05-2</strain>
    </source>
</reference>
<dbReference type="CDD" id="cd06171">
    <property type="entry name" value="Sigma70_r4"/>
    <property type="match status" value="1"/>
</dbReference>
<sequence>MSAEDRSAEEEFAARRGLLMGVAYRVLGRVADAEDVVQDAWLRWSGVAAGTVADPEGFLVTVTTRLAIDRLRRVQARRETYIGEWLPEPLLTEPGPDVAEDVIRAESVSLALLVVMETLTPAERAVFVLREVFAFPYPDIAAALGKKEPAVRQLAARARAHVQERRPRFEVAPDRWRQVTDLFAGACLTGGVEGLMDLLAPDVRLVADSGGNAVAPRRAIVGREEVARFVLHIIKLSPSFLRSVGVGPGTPTEYRLVTANGGPAFQVVAGERPIVHFQVQAEAGEGGKVAACYLVVNPEKLGGVLSQDGPALRP</sequence>
<dbReference type="InterPro" id="IPR007627">
    <property type="entry name" value="RNA_pol_sigma70_r2"/>
</dbReference>
<dbReference type="Gene3D" id="1.10.10.10">
    <property type="entry name" value="Winged helix-like DNA-binding domain superfamily/Winged helix DNA-binding domain"/>
    <property type="match status" value="1"/>
</dbReference>
<dbReference type="NCBIfam" id="TIGR02937">
    <property type="entry name" value="sigma70-ECF"/>
    <property type="match status" value="1"/>
</dbReference>
<evidence type="ECO:0000259" key="6">
    <source>
        <dbReference type="Pfam" id="PF04542"/>
    </source>
</evidence>
<dbReference type="Pfam" id="PF08281">
    <property type="entry name" value="Sigma70_r4_2"/>
    <property type="match status" value="1"/>
</dbReference>
<feature type="domain" description="RNA polymerase sigma factor 70 region 4 type 2" evidence="7">
    <location>
        <begin position="110"/>
        <end position="161"/>
    </location>
</feature>
<dbReference type="InterPro" id="IPR052704">
    <property type="entry name" value="ECF_Sigma-70_Domain"/>
</dbReference>
<dbReference type="InterPro" id="IPR032710">
    <property type="entry name" value="NTF2-like_dom_sf"/>
</dbReference>
<dbReference type="SUPFAM" id="SSF88946">
    <property type="entry name" value="Sigma2 domain of RNA polymerase sigma factors"/>
    <property type="match status" value="1"/>
</dbReference>
<evidence type="ECO:0000256" key="4">
    <source>
        <dbReference type="ARBA" id="ARBA00023082"/>
    </source>
</evidence>
<dbReference type="SUPFAM" id="SSF88659">
    <property type="entry name" value="Sigma3 and sigma4 domains of RNA polymerase sigma factors"/>
    <property type="match status" value="1"/>
</dbReference>
<gene>
    <name evidence="8" type="primary">sigJ</name>
    <name evidence="8" type="ORF">K1Y72_18045</name>
</gene>
<dbReference type="SUPFAM" id="SSF54427">
    <property type="entry name" value="NTF2-like"/>
    <property type="match status" value="1"/>
</dbReference>
<proteinExistence type="inferred from homology"/>
<dbReference type="Proteomes" id="UP000774570">
    <property type="component" value="Unassembled WGS sequence"/>
</dbReference>
<evidence type="ECO:0000313" key="8">
    <source>
        <dbReference type="EMBL" id="MBW8484290.1"/>
    </source>
</evidence>
<organism evidence="8 9">
    <name type="scientific">Actinomadura parmotrematis</name>
    <dbReference type="NCBI Taxonomy" id="2864039"/>
    <lineage>
        <taxon>Bacteria</taxon>
        <taxon>Bacillati</taxon>
        <taxon>Actinomycetota</taxon>
        <taxon>Actinomycetes</taxon>
        <taxon>Streptosporangiales</taxon>
        <taxon>Thermomonosporaceae</taxon>
        <taxon>Actinomadura</taxon>
    </lineage>
</organism>
<keyword evidence="9" id="KW-1185">Reference proteome</keyword>
<evidence type="ECO:0000259" key="7">
    <source>
        <dbReference type="Pfam" id="PF08281"/>
    </source>
</evidence>
<evidence type="ECO:0000256" key="1">
    <source>
        <dbReference type="ARBA" id="ARBA00010641"/>
    </source>
</evidence>
<dbReference type="InterPro" id="IPR013324">
    <property type="entry name" value="RNA_pol_sigma_r3/r4-like"/>
</dbReference>
<dbReference type="InterPro" id="IPR013325">
    <property type="entry name" value="RNA_pol_sigma_r2"/>
</dbReference>
<keyword evidence="4" id="KW-0731">Sigma factor</keyword>
<feature type="domain" description="RNA polymerase sigma-70 region 2" evidence="6">
    <location>
        <begin position="15"/>
        <end position="75"/>
    </location>
</feature>
<keyword evidence="3" id="KW-0805">Transcription regulation</keyword>
<evidence type="ECO:0000256" key="3">
    <source>
        <dbReference type="ARBA" id="ARBA00023015"/>
    </source>
</evidence>
<comment type="similarity">
    <text evidence="1">Belongs to the sigma-70 factor family. ECF subfamily.</text>
</comment>
<evidence type="ECO:0000313" key="9">
    <source>
        <dbReference type="Proteomes" id="UP000774570"/>
    </source>
</evidence>
<comment type="subunit">
    <text evidence="2">Interacts transiently with the RNA polymerase catalytic core formed by RpoA, RpoB, RpoC and RpoZ (2 alpha, 1 beta, 1 beta' and 1 omega subunit) to form the RNA polymerase holoenzyme that can initiate transcription.</text>
</comment>
<dbReference type="NCBIfam" id="NF007214">
    <property type="entry name" value="PRK09636.1"/>
    <property type="match status" value="1"/>
</dbReference>
<dbReference type="PANTHER" id="PTHR30173">
    <property type="entry name" value="SIGMA 19 FACTOR"/>
    <property type="match status" value="1"/>
</dbReference>
<dbReference type="Pfam" id="PF04542">
    <property type="entry name" value="Sigma70_r2"/>
    <property type="match status" value="1"/>
</dbReference>
<accession>A0ABS7FWD6</accession>
<comment type="caution">
    <text evidence="8">The sequence shown here is derived from an EMBL/GenBank/DDBJ whole genome shotgun (WGS) entry which is preliminary data.</text>
</comment>
<name>A0ABS7FWD6_9ACTN</name>
<dbReference type="InterPro" id="IPR036388">
    <property type="entry name" value="WH-like_DNA-bd_sf"/>
</dbReference>